<evidence type="ECO:0000313" key="2">
    <source>
        <dbReference type="EMBL" id="OQD83435.1"/>
    </source>
</evidence>
<protein>
    <submittedName>
        <fullName evidence="2">Uncharacterized protein</fullName>
    </submittedName>
</protein>
<feature type="compositionally biased region" description="Polar residues" evidence="1">
    <location>
        <begin position="200"/>
        <end position="216"/>
    </location>
</feature>
<feature type="region of interest" description="Disordered" evidence="1">
    <location>
        <begin position="199"/>
        <end position="241"/>
    </location>
</feature>
<gene>
    <name evidence="2" type="ORF">PENANT_c016G10619</name>
</gene>
<dbReference type="EMBL" id="MDYN01000016">
    <property type="protein sequence ID" value="OQD83435.1"/>
    <property type="molecule type" value="Genomic_DNA"/>
</dbReference>
<dbReference type="GO" id="GO:0007131">
    <property type="term" value="P:reciprocal meiotic recombination"/>
    <property type="evidence" value="ECO:0007669"/>
    <property type="project" value="InterPro"/>
</dbReference>
<feature type="compositionally biased region" description="Polar residues" evidence="1">
    <location>
        <begin position="341"/>
        <end position="362"/>
    </location>
</feature>
<keyword evidence="3" id="KW-1185">Reference proteome</keyword>
<dbReference type="InterPro" id="IPR004354">
    <property type="entry name" value="Meiotic_Rec114"/>
</dbReference>
<comment type="caution">
    <text evidence="2">The sequence shown here is derived from an EMBL/GenBank/DDBJ whole genome shotgun (WGS) entry which is preliminary data.</text>
</comment>
<reference evidence="3" key="1">
    <citation type="journal article" date="2017" name="Nat. Microbiol.">
        <title>Global analysis of biosynthetic gene clusters reveals vast potential of secondary metabolite production in Penicillium species.</title>
        <authorList>
            <person name="Nielsen J.C."/>
            <person name="Grijseels S."/>
            <person name="Prigent S."/>
            <person name="Ji B."/>
            <person name="Dainat J."/>
            <person name="Nielsen K.F."/>
            <person name="Frisvad J.C."/>
            <person name="Workman M."/>
            <person name="Nielsen J."/>
        </authorList>
    </citation>
    <scope>NUCLEOTIDE SEQUENCE [LARGE SCALE GENOMIC DNA]</scope>
    <source>
        <strain evidence="3">IBT 31811</strain>
    </source>
</reference>
<feature type="region of interest" description="Disordered" evidence="1">
    <location>
        <begin position="280"/>
        <end position="315"/>
    </location>
</feature>
<proteinExistence type="predicted"/>
<sequence length="465" mass="51286">MQNLWPPQSHISQVLRLAIAKFSHTTTAIDHIGPLTWNHVSGNEDLVCIFEKIHNGDSVPIRLIQRVIRGNVILEEVNLTNLVQMAALRAKSDMNGSLPKFPFAAVVKLPCLAIKYPDGGNHIRRFQIKFTTEGDYNTALAILGEIGCLLTEGNTPVPRPTPSVSSWTSGHLSHAPTIMNPSTSIRSIGAPFHHIGTYGSERTTPLRASSPASTVSYAPCRFGPRQPTFNRPTQNIEPPVMAPFQSTHIPHAQYQEPEPSSSQLSIVSAIHNLDQLNQMLPPKRDLPFQKPPTKKPRSASVTRATENKPQPADLAKSQEQFRHSLHAVMQSEPSALDTGLPESQIQPPSQQAPYSEASQTSLADEDFVSQDIPSTRAIKHSAQKRSIQIASQADTNNVVNDTDAPAHTVPVMTEDHLAQYLAAPTPERVAFLENWMCGLIEDDRFMTLCQDVEGTWRRFAFGKKP</sequence>
<feature type="compositionally biased region" description="Polar residues" evidence="1">
    <location>
        <begin position="299"/>
        <end position="308"/>
    </location>
</feature>
<dbReference type="AlphaFoldDB" id="A0A1V6Q2I3"/>
<name>A0A1V6Q2I3_9EURO</name>
<dbReference type="Proteomes" id="UP000191672">
    <property type="component" value="Unassembled WGS sequence"/>
</dbReference>
<evidence type="ECO:0000256" key="1">
    <source>
        <dbReference type="SAM" id="MobiDB-lite"/>
    </source>
</evidence>
<dbReference type="Pfam" id="PF03525">
    <property type="entry name" value="Meiotic_rec114"/>
    <property type="match status" value="1"/>
</dbReference>
<evidence type="ECO:0000313" key="3">
    <source>
        <dbReference type="Proteomes" id="UP000191672"/>
    </source>
</evidence>
<feature type="compositionally biased region" description="Polar residues" evidence="1">
    <location>
        <begin position="227"/>
        <end position="236"/>
    </location>
</feature>
<organism evidence="2 3">
    <name type="scientific">Penicillium antarcticum</name>
    <dbReference type="NCBI Taxonomy" id="416450"/>
    <lineage>
        <taxon>Eukaryota</taxon>
        <taxon>Fungi</taxon>
        <taxon>Dikarya</taxon>
        <taxon>Ascomycota</taxon>
        <taxon>Pezizomycotina</taxon>
        <taxon>Eurotiomycetes</taxon>
        <taxon>Eurotiomycetidae</taxon>
        <taxon>Eurotiales</taxon>
        <taxon>Aspergillaceae</taxon>
        <taxon>Penicillium</taxon>
    </lineage>
</organism>
<accession>A0A1V6Q2I3</accession>
<feature type="region of interest" description="Disordered" evidence="1">
    <location>
        <begin position="331"/>
        <end position="363"/>
    </location>
</feature>